<evidence type="ECO:0000313" key="4">
    <source>
        <dbReference type="EnsemblPlants" id="KEH26011"/>
    </source>
</evidence>
<protein>
    <submittedName>
        <fullName evidence="3">F-box plant-like protein</fullName>
    </submittedName>
</protein>
<keyword evidence="1" id="KW-1133">Transmembrane helix</keyword>
<feature type="transmembrane region" description="Helical" evidence="1">
    <location>
        <begin position="12"/>
        <end position="34"/>
    </location>
</feature>
<evidence type="ECO:0000313" key="3">
    <source>
        <dbReference type="EMBL" id="KEH26011.1"/>
    </source>
</evidence>
<name>A0A072U9E5_MEDTR</name>
<accession>A0A072U9E5</accession>
<dbReference type="PROSITE" id="PS50181">
    <property type="entry name" value="FBOX"/>
    <property type="match status" value="1"/>
</dbReference>
<evidence type="ECO:0000256" key="1">
    <source>
        <dbReference type="SAM" id="Phobius"/>
    </source>
</evidence>
<dbReference type="SMART" id="SM00256">
    <property type="entry name" value="FBOX"/>
    <property type="match status" value="1"/>
</dbReference>
<evidence type="ECO:0000313" key="5">
    <source>
        <dbReference type="Proteomes" id="UP000002051"/>
    </source>
</evidence>
<reference evidence="3 5" key="2">
    <citation type="journal article" date="2014" name="BMC Genomics">
        <title>An improved genome release (version Mt4.0) for the model legume Medicago truncatula.</title>
        <authorList>
            <person name="Tang H."/>
            <person name="Krishnakumar V."/>
            <person name="Bidwell S."/>
            <person name="Rosen B."/>
            <person name="Chan A."/>
            <person name="Zhou S."/>
            <person name="Gentzbittel L."/>
            <person name="Childs K.L."/>
            <person name="Yandell M."/>
            <person name="Gundlach H."/>
            <person name="Mayer K.F."/>
            <person name="Schwartz D.C."/>
            <person name="Town C.D."/>
        </authorList>
    </citation>
    <scope>GENOME REANNOTATION</scope>
    <source>
        <strain evidence="3">A17</strain>
        <strain evidence="4 5">cv. Jemalong A17</strain>
    </source>
</reference>
<gene>
    <name evidence="3" type="ordered locus">MTR_6g039470</name>
</gene>
<dbReference type="Proteomes" id="UP000002051">
    <property type="component" value="Chromosome 6"/>
</dbReference>
<dbReference type="AlphaFoldDB" id="A0A072U9E5"/>
<keyword evidence="5" id="KW-1185">Reference proteome</keyword>
<dbReference type="InterPro" id="IPR036047">
    <property type="entry name" value="F-box-like_dom_sf"/>
</dbReference>
<dbReference type="HOGENOM" id="CLU_1130535_0_0_1"/>
<dbReference type="EnsemblPlants" id="KEH26011">
    <property type="protein sequence ID" value="KEH26011"/>
    <property type="gene ID" value="MTR_6g039470"/>
</dbReference>
<feature type="transmembrane region" description="Helical" evidence="1">
    <location>
        <begin position="40"/>
        <end position="60"/>
    </location>
</feature>
<feature type="domain" description="F-box" evidence="2">
    <location>
        <begin position="90"/>
        <end position="136"/>
    </location>
</feature>
<dbReference type="PANTHER" id="PTHR31482:SF9">
    <property type="entry name" value="F-BOX PLANT-LIKE PROTEIN"/>
    <property type="match status" value="1"/>
</dbReference>
<dbReference type="Gene3D" id="1.20.1280.50">
    <property type="match status" value="1"/>
</dbReference>
<dbReference type="SUPFAM" id="SSF81383">
    <property type="entry name" value="F-box domain"/>
    <property type="match status" value="1"/>
</dbReference>
<proteinExistence type="predicted"/>
<reference evidence="4" key="3">
    <citation type="submission" date="2015-04" db="UniProtKB">
        <authorList>
            <consortium name="EnsemblPlants"/>
        </authorList>
    </citation>
    <scope>IDENTIFICATION</scope>
    <source>
        <strain evidence="4">cv. Jemalong A17</strain>
    </source>
</reference>
<sequence length="246" mass="28455">MWACYGFSPTDRSYFCCCVGFNIDFWSWLCYWWLSFNGFGGSYLLGGVFTDVLMYAIIYIDTKLFVVLCFSTNHNVPHSVAKLENQGDCKVSLLDLSDEVVHCIIKHLSSQDLFRIAQVCTNLRNMSRSDYLWEKHVEQKWSMLVGNDAYHEWEYHTTKYKGLLVDQNLRRSSGTISGDSFFRRHHSYLKSNRSLIAFIKNHSKWLCIFSLRLVASAFLLKFISPQVNVLGTTEDNPIELSDDGDT</sequence>
<dbReference type="PANTHER" id="PTHR31482">
    <property type="entry name" value="ESTS AU081301(E20138)"/>
    <property type="match status" value="1"/>
</dbReference>
<dbReference type="Pfam" id="PF00646">
    <property type="entry name" value="F-box"/>
    <property type="match status" value="1"/>
</dbReference>
<evidence type="ECO:0000259" key="2">
    <source>
        <dbReference type="PROSITE" id="PS50181"/>
    </source>
</evidence>
<dbReference type="InterPro" id="IPR001810">
    <property type="entry name" value="F-box_dom"/>
</dbReference>
<keyword evidence="1" id="KW-0472">Membrane</keyword>
<keyword evidence="1" id="KW-0812">Transmembrane</keyword>
<dbReference type="STRING" id="3880.A0A072U9E5"/>
<dbReference type="EMBL" id="CM001222">
    <property type="protein sequence ID" value="KEH26011.1"/>
    <property type="molecule type" value="Genomic_DNA"/>
</dbReference>
<reference evidence="3 5" key="1">
    <citation type="journal article" date="2011" name="Nature">
        <title>The Medicago genome provides insight into the evolution of rhizobial symbioses.</title>
        <authorList>
            <person name="Young N.D."/>
            <person name="Debelle F."/>
            <person name="Oldroyd G.E."/>
            <person name="Geurts R."/>
            <person name="Cannon S.B."/>
            <person name="Udvardi M.K."/>
            <person name="Benedito V.A."/>
            <person name="Mayer K.F."/>
            <person name="Gouzy J."/>
            <person name="Schoof H."/>
            <person name="Van de Peer Y."/>
            <person name="Proost S."/>
            <person name="Cook D.R."/>
            <person name="Meyers B.C."/>
            <person name="Spannagl M."/>
            <person name="Cheung F."/>
            <person name="De Mita S."/>
            <person name="Krishnakumar V."/>
            <person name="Gundlach H."/>
            <person name="Zhou S."/>
            <person name="Mudge J."/>
            <person name="Bharti A.K."/>
            <person name="Murray J.D."/>
            <person name="Naoumkina M.A."/>
            <person name="Rosen B."/>
            <person name="Silverstein K.A."/>
            <person name="Tang H."/>
            <person name="Rombauts S."/>
            <person name="Zhao P.X."/>
            <person name="Zhou P."/>
            <person name="Barbe V."/>
            <person name="Bardou P."/>
            <person name="Bechner M."/>
            <person name="Bellec A."/>
            <person name="Berger A."/>
            <person name="Berges H."/>
            <person name="Bidwell S."/>
            <person name="Bisseling T."/>
            <person name="Choisne N."/>
            <person name="Couloux A."/>
            <person name="Denny R."/>
            <person name="Deshpande S."/>
            <person name="Dai X."/>
            <person name="Doyle J.J."/>
            <person name="Dudez A.M."/>
            <person name="Farmer A.D."/>
            <person name="Fouteau S."/>
            <person name="Franken C."/>
            <person name="Gibelin C."/>
            <person name="Gish J."/>
            <person name="Goldstein S."/>
            <person name="Gonzalez A.J."/>
            <person name="Green P.J."/>
            <person name="Hallab A."/>
            <person name="Hartog M."/>
            <person name="Hua A."/>
            <person name="Humphray S.J."/>
            <person name="Jeong D.H."/>
            <person name="Jing Y."/>
            <person name="Jocker A."/>
            <person name="Kenton S.M."/>
            <person name="Kim D.J."/>
            <person name="Klee K."/>
            <person name="Lai H."/>
            <person name="Lang C."/>
            <person name="Lin S."/>
            <person name="Macmil S.L."/>
            <person name="Magdelenat G."/>
            <person name="Matthews L."/>
            <person name="McCorrison J."/>
            <person name="Monaghan E.L."/>
            <person name="Mun J.H."/>
            <person name="Najar F.Z."/>
            <person name="Nicholson C."/>
            <person name="Noirot C."/>
            <person name="O'Bleness M."/>
            <person name="Paule C.R."/>
            <person name="Poulain J."/>
            <person name="Prion F."/>
            <person name="Qin B."/>
            <person name="Qu C."/>
            <person name="Retzel E.F."/>
            <person name="Riddle C."/>
            <person name="Sallet E."/>
            <person name="Samain S."/>
            <person name="Samson N."/>
            <person name="Sanders I."/>
            <person name="Saurat O."/>
            <person name="Scarpelli C."/>
            <person name="Schiex T."/>
            <person name="Segurens B."/>
            <person name="Severin A.J."/>
            <person name="Sherrier D.J."/>
            <person name="Shi R."/>
            <person name="Sims S."/>
            <person name="Singer S.R."/>
            <person name="Sinharoy S."/>
            <person name="Sterck L."/>
            <person name="Viollet A."/>
            <person name="Wang B.B."/>
            <person name="Wang K."/>
            <person name="Wang M."/>
            <person name="Wang X."/>
            <person name="Warfsmann J."/>
            <person name="Weissenbach J."/>
            <person name="White D.D."/>
            <person name="White J.D."/>
            <person name="Wiley G.B."/>
            <person name="Wincker P."/>
            <person name="Xing Y."/>
            <person name="Yang L."/>
            <person name="Yao Z."/>
            <person name="Ying F."/>
            <person name="Zhai J."/>
            <person name="Zhou L."/>
            <person name="Zuber A."/>
            <person name="Denarie J."/>
            <person name="Dixon R.A."/>
            <person name="May G.D."/>
            <person name="Schwartz D.C."/>
            <person name="Rogers J."/>
            <person name="Quetier F."/>
            <person name="Town C.D."/>
            <person name="Roe B.A."/>
        </authorList>
    </citation>
    <scope>NUCLEOTIDE SEQUENCE [LARGE SCALE GENOMIC DNA]</scope>
    <source>
        <strain evidence="3">A17</strain>
        <strain evidence="4 5">cv. Jemalong A17</strain>
    </source>
</reference>
<organism evidence="3 5">
    <name type="scientific">Medicago truncatula</name>
    <name type="common">Barrel medic</name>
    <name type="synonym">Medicago tribuloides</name>
    <dbReference type="NCBI Taxonomy" id="3880"/>
    <lineage>
        <taxon>Eukaryota</taxon>
        <taxon>Viridiplantae</taxon>
        <taxon>Streptophyta</taxon>
        <taxon>Embryophyta</taxon>
        <taxon>Tracheophyta</taxon>
        <taxon>Spermatophyta</taxon>
        <taxon>Magnoliopsida</taxon>
        <taxon>eudicotyledons</taxon>
        <taxon>Gunneridae</taxon>
        <taxon>Pentapetalae</taxon>
        <taxon>rosids</taxon>
        <taxon>fabids</taxon>
        <taxon>Fabales</taxon>
        <taxon>Fabaceae</taxon>
        <taxon>Papilionoideae</taxon>
        <taxon>50 kb inversion clade</taxon>
        <taxon>NPAAA clade</taxon>
        <taxon>Hologalegina</taxon>
        <taxon>IRL clade</taxon>
        <taxon>Trifolieae</taxon>
        <taxon>Medicago</taxon>
    </lineage>
</organism>